<organism evidence="1 2">
    <name type="scientific">Tetrahymena thermophila (strain SB210)</name>
    <dbReference type="NCBI Taxonomy" id="312017"/>
    <lineage>
        <taxon>Eukaryota</taxon>
        <taxon>Sar</taxon>
        <taxon>Alveolata</taxon>
        <taxon>Ciliophora</taxon>
        <taxon>Intramacronucleata</taxon>
        <taxon>Oligohymenophorea</taxon>
        <taxon>Hymenostomatida</taxon>
        <taxon>Tetrahymenina</taxon>
        <taxon>Tetrahymenidae</taxon>
        <taxon>Tetrahymena</taxon>
    </lineage>
</organism>
<proteinExistence type="predicted"/>
<keyword evidence="2" id="KW-1185">Reference proteome</keyword>
<dbReference type="PANTHER" id="PTHR46069:SF1">
    <property type="entry name" value="CHROMOSOME UNDETERMINED SCAFFOLD_125, WHOLE GENOME SHOTGUN SEQUENCE"/>
    <property type="match status" value="1"/>
</dbReference>
<dbReference type="AlphaFoldDB" id="I7LT89"/>
<evidence type="ECO:0000313" key="1">
    <source>
        <dbReference type="EMBL" id="EAR84806.2"/>
    </source>
</evidence>
<dbReference type="Pfam" id="PF00071">
    <property type="entry name" value="Ras"/>
    <property type="match status" value="1"/>
</dbReference>
<dbReference type="GO" id="GO:0005525">
    <property type="term" value="F:GTP binding"/>
    <property type="evidence" value="ECO:0007669"/>
    <property type="project" value="InterPro"/>
</dbReference>
<gene>
    <name evidence="1" type="ORF">TTHERM_00599950</name>
</gene>
<dbReference type="InterPro" id="IPR004344">
    <property type="entry name" value="TTL/TTLL_fam"/>
</dbReference>
<sequence length="1231" mass="146221">MSFQEVKNKLISINSSQIFIFVQIRYKKQEKNELFVTKYLSIYCIYKNLIECCQQKGILQQILSPISINKYFIMINSPIQLSKQNKATQYLFITLKIQLKSRIIAELKELDRLEFKKIKSQGDEKSYLMIDKNEQSIKLDIQFNSNVQASKSSVIVFLFDLTSKMSFDNAKRIYQSIKTIINQNKCIIFLLGNKLDMSCSRQIHSSDANAFAQKNNMIYLEISCTVPMKINEFLKLLQQKVIIQKEVKSNPQQQTSTQNQKKSVILDARDIFQQNILNMCDMGKSQTLQTVKPQLVATKKVEEVISIESSVQNSARDKWQTLQNIVTEIQEDEKKYTEQLEKCQFQQQVLNQQYNFHQAALQQKQKDLTDFLLYINRQHNENQIKLQNKSRIFVKDILCNIDQIKQWNNLIHLNVSDKYQIDSFIQLTSQMMQENIFQLLQIIISKDVLPQTKISNNQNDIQKVVNHLLLNQSLLQDKITADGYQKVQLFNIFLENFQSNQIQLSQFEFGKTSNFGLNPLINQSLQNNGQILQQQNLETSIENNMNQVNEQTFQFQKQLELQSSVSQTHQQSSKAQISTKSQTPQSYKQNKIQKFEFSPILLKHKKFVEYFKTPTKRNQIQIEDQQMDQEIQQQQRSLTPSYSSKTGYYNNKSQVKQPYVQKSALTDQKRYDYQQKTQYFNNSQFQKNLTPQKKQTLLSVKQQKVQNQSQIKQQIEQSDFIFDCEYLRQYYSFLRKLNNQNNLVQNFDMLRFLDYNPVINLQMQINDSLYDQALSMRWWWIIQNKSNKLQNQNANLFCSQELSLDYFSYLTPLKLFQKQNLQKEDFDDSYLISNVSSLVSYKTNQFKTNDQDYFKQEELKIQNIFKKSQQNQITALQEEKHVANPQKWYHINNKKSITLYNHLQPFQEIEKQYVDFQAQNQDILCIPTSFLFTKENFKQQAQKFQQEFDKLDGSINQIYLDQSHQKDISQNFLTNTWIVKIIDNKNDNYDYKIIYKKEDIQQFKNQLLQPKQKIQKIIVQKYIEQPLLLEKRKFTIKGFVLVTSYNDHLNAYWYEDGFISTCSKSYQILDLDDDASHNTNDQKQFKAQNYGIFEKFNKMSLSEYKDAHFQFQNCSFDNTILQQIKKLSSEFIKYKAQDILNDRLQFCFQVISLNFIVDKYLKVWLLSVNTKLKQGNSQNQFLYKFYNELIDQTFRFAVDPLFPPPYYTKSQYDKIPKNLIQTNKYSHIYSS</sequence>
<dbReference type="SUPFAM" id="SSF52540">
    <property type="entry name" value="P-loop containing nucleoside triphosphate hydrolases"/>
    <property type="match status" value="1"/>
</dbReference>
<keyword evidence="1" id="KW-0436">Ligase</keyword>
<dbReference type="RefSeq" id="XP_001032469.2">
    <property type="nucleotide sequence ID" value="XM_001032469.2"/>
</dbReference>
<dbReference type="EMBL" id="GG662620">
    <property type="protein sequence ID" value="EAR84806.2"/>
    <property type="molecule type" value="Genomic_DNA"/>
</dbReference>
<dbReference type="eggNOG" id="KOG2157">
    <property type="taxonomic scope" value="Eukaryota"/>
</dbReference>
<dbReference type="STRING" id="312017.I7LT89"/>
<accession>I7LT89</accession>
<evidence type="ECO:0000313" key="2">
    <source>
        <dbReference type="Proteomes" id="UP000009168"/>
    </source>
</evidence>
<reference evidence="2" key="1">
    <citation type="journal article" date="2006" name="PLoS Biol.">
        <title>Macronuclear genome sequence of the ciliate Tetrahymena thermophila, a model eukaryote.</title>
        <authorList>
            <person name="Eisen J.A."/>
            <person name="Coyne R.S."/>
            <person name="Wu M."/>
            <person name="Wu D."/>
            <person name="Thiagarajan M."/>
            <person name="Wortman J.R."/>
            <person name="Badger J.H."/>
            <person name="Ren Q."/>
            <person name="Amedeo P."/>
            <person name="Jones K.M."/>
            <person name="Tallon L.J."/>
            <person name="Delcher A.L."/>
            <person name="Salzberg S.L."/>
            <person name="Silva J.C."/>
            <person name="Haas B.J."/>
            <person name="Majoros W.H."/>
            <person name="Farzad M."/>
            <person name="Carlton J.M."/>
            <person name="Smith R.K. Jr."/>
            <person name="Garg J."/>
            <person name="Pearlman R.E."/>
            <person name="Karrer K.M."/>
            <person name="Sun L."/>
            <person name="Manning G."/>
            <person name="Elde N.C."/>
            <person name="Turkewitz A.P."/>
            <person name="Asai D.J."/>
            <person name="Wilkes D.E."/>
            <person name="Wang Y."/>
            <person name="Cai H."/>
            <person name="Collins K."/>
            <person name="Stewart B.A."/>
            <person name="Lee S.R."/>
            <person name="Wilamowska K."/>
            <person name="Weinberg Z."/>
            <person name="Ruzzo W.L."/>
            <person name="Wloga D."/>
            <person name="Gaertig J."/>
            <person name="Frankel J."/>
            <person name="Tsao C.-C."/>
            <person name="Gorovsky M.A."/>
            <person name="Keeling P.J."/>
            <person name="Waller R.F."/>
            <person name="Patron N.J."/>
            <person name="Cherry J.M."/>
            <person name="Stover N.A."/>
            <person name="Krieger C.J."/>
            <person name="del Toro C."/>
            <person name="Ryder H.F."/>
            <person name="Williamson S.C."/>
            <person name="Barbeau R.A."/>
            <person name="Hamilton E.P."/>
            <person name="Orias E."/>
        </authorList>
    </citation>
    <scope>NUCLEOTIDE SEQUENCE [LARGE SCALE GENOMIC DNA]</scope>
    <source>
        <strain evidence="2">SB210</strain>
    </source>
</reference>
<dbReference type="InterPro" id="IPR001806">
    <property type="entry name" value="Small_GTPase"/>
</dbReference>
<protein>
    <submittedName>
        <fullName evidence="1">Tubulin-tyrosine ligase family protein</fullName>
    </submittedName>
</protein>
<name>I7LT89_TETTS</name>
<dbReference type="GO" id="GO:0003924">
    <property type="term" value="F:GTPase activity"/>
    <property type="evidence" value="ECO:0007669"/>
    <property type="project" value="InterPro"/>
</dbReference>
<dbReference type="PANTHER" id="PTHR46069">
    <property type="entry name" value="TUBULIN TYROSINE LIGASE"/>
    <property type="match status" value="1"/>
</dbReference>
<dbReference type="InParanoid" id="I7LT89"/>
<dbReference type="Pfam" id="PF03133">
    <property type="entry name" value="TTL"/>
    <property type="match status" value="1"/>
</dbReference>
<dbReference type="GeneID" id="7844809"/>
<dbReference type="Gene3D" id="3.30.470.20">
    <property type="entry name" value="ATP-grasp fold, B domain"/>
    <property type="match status" value="1"/>
</dbReference>
<dbReference type="Proteomes" id="UP000009168">
    <property type="component" value="Unassembled WGS sequence"/>
</dbReference>
<dbReference type="KEGG" id="tet:TTHERM_00599950"/>
<dbReference type="InterPro" id="IPR027417">
    <property type="entry name" value="P-loop_NTPase"/>
</dbReference>
<dbReference type="GO" id="GO:0016874">
    <property type="term" value="F:ligase activity"/>
    <property type="evidence" value="ECO:0007669"/>
    <property type="project" value="UniProtKB-KW"/>
</dbReference>
<dbReference type="Gene3D" id="3.40.50.300">
    <property type="entry name" value="P-loop containing nucleotide triphosphate hydrolases"/>
    <property type="match status" value="1"/>
</dbReference>
<dbReference type="SMART" id="SM00175">
    <property type="entry name" value="RAB"/>
    <property type="match status" value="1"/>
</dbReference>
<dbReference type="PROSITE" id="PS51221">
    <property type="entry name" value="TTL"/>
    <property type="match status" value="1"/>
</dbReference>
<dbReference type="PROSITE" id="PS51419">
    <property type="entry name" value="RAB"/>
    <property type="match status" value="1"/>
</dbReference>